<keyword evidence="5" id="KW-0802">TPR repeat</keyword>
<evidence type="ECO:0000256" key="4">
    <source>
        <dbReference type="ARBA" id="ARBA00022737"/>
    </source>
</evidence>
<dbReference type="WBParaSite" id="ACOC_0000102301-mRNA-1">
    <property type="protein sequence ID" value="ACOC_0000102301-mRNA-1"/>
    <property type="gene ID" value="ACOC_0000102301"/>
</dbReference>
<dbReference type="GO" id="GO:0036064">
    <property type="term" value="C:ciliary basal body"/>
    <property type="evidence" value="ECO:0007669"/>
    <property type="project" value="TreeGrafter"/>
</dbReference>
<dbReference type="PANTHER" id="PTHR15722:SF2">
    <property type="entry name" value="INTRAFLAGELLAR TRANSPORT PROTEIN 172 HOMOLOG"/>
    <property type="match status" value="1"/>
</dbReference>
<dbReference type="OrthoDB" id="2186662at2759"/>
<evidence type="ECO:0000313" key="10">
    <source>
        <dbReference type="Proteomes" id="UP000267027"/>
    </source>
</evidence>
<dbReference type="InterPro" id="IPR001680">
    <property type="entry name" value="WD40_rpt"/>
</dbReference>
<dbReference type="AlphaFoldDB" id="A0A158PDS2"/>
<proteinExistence type="inferred from homology"/>
<dbReference type="EMBL" id="UYYA01000132">
    <property type="protein sequence ID" value="VDM52609.1"/>
    <property type="molecule type" value="Genomic_DNA"/>
</dbReference>
<gene>
    <name evidence="9" type="ORF">ACOC_LOCUS1024</name>
</gene>
<dbReference type="InterPro" id="IPR015943">
    <property type="entry name" value="WD40/YVTN_repeat-like_dom_sf"/>
</dbReference>
<sequence length="388" mass="42957">MEKEGSNKICSLTSSPNGAKLAVVGRDRIITLIDEKGEVKDRFSSKPVDQKYGKKSYIIKSICFSPDSSKLAVAQTDNVVYVLKIGETWNEKKVIVNKLPQTAAATVVEWPFDDKLLVGLADGKLRVGLLSSNKCSSLYKTDEQVMKLCSVPSAPFCLAYTAHGIIAVSDRRVFSYTESGVVQQQFDFTSQHEKEFSAITTDITGSNVVLGSFDRLRLFSWSFRRGAWEEGNTLDIQNFYICSALSWKSDGSTLYCGTLCGGVIAVDCCLRRGMLKSRFETTYVAPSHVIIRDVVTDTRTNLVSQKGYAIENLKIMGKDRYVVAFTNFSLILADIQTELSSEIEWQPSGNEKPVCIIVNAGELTIVEYGIDGALGWVRTELTSPHLLR</sequence>
<dbReference type="Pfam" id="PF00400">
    <property type="entry name" value="WD40"/>
    <property type="match status" value="1"/>
</dbReference>
<evidence type="ECO:0000256" key="5">
    <source>
        <dbReference type="ARBA" id="ARBA00022803"/>
    </source>
</evidence>
<dbReference type="InterPro" id="IPR036322">
    <property type="entry name" value="WD40_repeat_dom_sf"/>
</dbReference>
<accession>A0A158PDS2</accession>
<keyword evidence="3" id="KW-0853">WD repeat</keyword>
<reference evidence="9 10" key="2">
    <citation type="submission" date="2018-11" db="EMBL/GenBank/DDBJ databases">
        <authorList>
            <consortium name="Pathogen Informatics"/>
        </authorList>
    </citation>
    <scope>NUCLEOTIDE SEQUENCE [LARGE SCALE GENOMIC DNA]</scope>
    <source>
        <strain evidence="9 10">Costa Rica</strain>
    </source>
</reference>
<keyword evidence="4" id="KW-0677">Repeat</keyword>
<evidence type="ECO:0000313" key="9">
    <source>
        <dbReference type="EMBL" id="VDM52609.1"/>
    </source>
</evidence>
<dbReference type="STRING" id="334426.A0A158PDS2"/>
<dbReference type="SUPFAM" id="SSF50978">
    <property type="entry name" value="WD40 repeat-like"/>
    <property type="match status" value="1"/>
</dbReference>
<evidence type="ECO:0000256" key="3">
    <source>
        <dbReference type="ARBA" id="ARBA00022574"/>
    </source>
</evidence>
<evidence type="ECO:0000256" key="7">
    <source>
        <dbReference type="ARBA" id="ARBA00023273"/>
    </source>
</evidence>
<reference evidence="11" key="1">
    <citation type="submission" date="2016-04" db="UniProtKB">
        <authorList>
            <consortium name="WormBaseParasite"/>
        </authorList>
    </citation>
    <scope>IDENTIFICATION</scope>
</reference>
<keyword evidence="6" id="KW-0969">Cilium</keyword>
<dbReference type="GO" id="GO:0030992">
    <property type="term" value="C:intraciliary transport particle B"/>
    <property type="evidence" value="ECO:0007669"/>
    <property type="project" value="TreeGrafter"/>
</dbReference>
<evidence type="ECO:0000256" key="8">
    <source>
        <dbReference type="ARBA" id="ARBA00038130"/>
    </source>
</evidence>
<keyword evidence="2" id="KW-0217">Developmental protein</keyword>
<evidence type="ECO:0000256" key="6">
    <source>
        <dbReference type="ARBA" id="ARBA00023069"/>
    </source>
</evidence>
<dbReference type="Proteomes" id="UP000267027">
    <property type="component" value="Unassembled WGS sequence"/>
</dbReference>
<evidence type="ECO:0000313" key="11">
    <source>
        <dbReference type="WBParaSite" id="ACOC_0000102301-mRNA-1"/>
    </source>
</evidence>
<name>A0A158PDS2_ANGCS</name>
<comment type="subcellular location">
    <subcellularLocation>
        <location evidence="1">Cell projection</location>
        <location evidence="1">Cilium</location>
    </subcellularLocation>
</comment>
<evidence type="ECO:0000256" key="1">
    <source>
        <dbReference type="ARBA" id="ARBA00004138"/>
    </source>
</evidence>
<dbReference type="GO" id="GO:0005930">
    <property type="term" value="C:axoneme"/>
    <property type="evidence" value="ECO:0007669"/>
    <property type="project" value="TreeGrafter"/>
</dbReference>
<keyword evidence="7" id="KW-0966">Cell projection</keyword>
<comment type="similarity">
    <text evidence="8">Belongs to the IFT172 family.</text>
</comment>
<dbReference type="Gene3D" id="2.130.10.10">
    <property type="entry name" value="YVTN repeat-like/Quinoprotein amine dehydrogenase"/>
    <property type="match status" value="1"/>
</dbReference>
<keyword evidence="10" id="KW-1185">Reference proteome</keyword>
<organism evidence="11">
    <name type="scientific">Angiostrongylus costaricensis</name>
    <name type="common">Nematode worm</name>
    <dbReference type="NCBI Taxonomy" id="334426"/>
    <lineage>
        <taxon>Eukaryota</taxon>
        <taxon>Metazoa</taxon>
        <taxon>Ecdysozoa</taxon>
        <taxon>Nematoda</taxon>
        <taxon>Chromadorea</taxon>
        <taxon>Rhabditida</taxon>
        <taxon>Rhabditina</taxon>
        <taxon>Rhabditomorpha</taxon>
        <taxon>Strongyloidea</taxon>
        <taxon>Metastrongylidae</taxon>
        <taxon>Angiostrongylus</taxon>
    </lineage>
</organism>
<protein>
    <submittedName>
        <fullName evidence="11">WD_REPEATS_REGION domain-containing protein</fullName>
    </submittedName>
</protein>
<dbReference type="GO" id="GO:0042073">
    <property type="term" value="P:intraciliary transport"/>
    <property type="evidence" value="ECO:0007669"/>
    <property type="project" value="TreeGrafter"/>
</dbReference>
<dbReference type="PANTHER" id="PTHR15722">
    <property type="entry name" value="IFT140/172-RELATED"/>
    <property type="match status" value="1"/>
</dbReference>
<evidence type="ECO:0000256" key="2">
    <source>
        <dbReference type="ARBA" id="ARBA00022473"/>
    </source>
</evidence>